<dbReference type="InterPro" id="IPR029035">
    <property type="entry name" value="DHS-like_NAD/FAD-binding_dom"/>
</dbReference>
<evidence type="ECO:0000256" key="2">
    <source>
        <dbReference type="ARBA" id="ARBA00022679"/>
    </source>
</evidence>
<dbReference type="GO" id="GO:0070403">
    <property type="term" value="F:NAD+ binding"/>
    <property type="evidence" value="ECO:0007669"/>
    <property type="project" value="InterPro"/>
</dbReference>
<gene>
    <name evidence="6" type="primary">cobB_3</name>
    <name evidence="7" type="ORF">BEI59_27215</name>
    <name evidence="6" type="ORF">BEI61_05937</name>
    <name evidence="8" type="ORF">BEI63_02925</name>
</gene>
<keyword evidence="3" id="KW-0520">NAD</keyword>
<feature type="binding site" evidence="4">
    <location>
        <position position="134"/>
    </location>
    <ligand>
        <name>Zn(2+)</name>
        <dbReference type="ChEBI" id="CHEBI:29105"/>
    </ligand>
</feature>
<dbReference type="Pfam" id="PF02146">
    <property type="entry name" value="SIR2"/>
    <property type="match status" value="1"/>
</dbReference>
<evidence type="ECO:0000256" key="4">
    <source>
        <dbReference type="PROSITE-ProRule" id="PRU00236"/>
    </source>
</evidence>
<feature type="binding site" evidence="4">
    <location>
        <position position="152"/>
    </location>
    <ligand>
        <name>Zn(2+)</name>
        <dbReference type="ChEBI" id="CHEBI:29105"/>
    </ligand>
</feature>
<dbReference type="PANTHER" id="PTHR11085:SF4">
    <property type="entry name" value="NAD-DEPENDENT PROTEIN DEACYLASE"/>
    <property type="match status" value="1"/>
</dbReference>
<dbReference type="OrthoDB" id="9800582at2"/>
<organism evidence="6 9">
    <name type="scientific">Eisenbergiella tayi</name>
    <dbReference type="NCBI Taxonomy" id="1432052"/>
    <lineage>
        <taxon>Bacteria</taxon>
        <taxon>Bacillati</taxon>
        <taxon>Bacillota</taxon>
        <taxon>Clostridia</taxon>
        <taxon>Lachnospirales</taxon>
        <taxon>Lachnospiraceae</taxon>
        <taxon>Eisenbergiella</taxon>
    </lineage>
</organism>
<comment type="caution">
    <text evidence="6">The sequence shown here is derived from an EMBL/GenBank/DDBJ whole genome shotgun (WGS) entry which is preliminary data.</text>
</comment>
<keyword evidence="2" id="KW-0808">Transferase</keyword>
<accession>A0A1E2ZZL7</accession>
<protein>
    <recommendedName>
        <fullName evidence="1">protein acetyllysine N-acetyltransferase</fullName>
        <ecNumber evidence="1">2.3.1.286</ecNumber>
    </recommendedName>
</protein>
<dbReference type="SUPFAM" id="SSF52467">
    <property type="entry name" value="DHS-like NAD/FAD-binding domain"/>
    <property type="match status" value="1"/>
</dbReference>
<dbReference type="RefSeq" id="WP_044972559.1">
    <property type="nucleotide sequence ID" value="NZ_BAABXS010000001.1"/>
</dbReference>
<dbReference type="Gene3D" id="3.30.1600.10">
    <property type="entry name" value="SIR2/SIRT2 'Small Domain"/>
    <property type="match status" value="1"/>
</dbReference>
<evidence type="ECO:0000313" key="9">
    <source>
        <dbReference type="Proteomes" id="UP000094067"/>
    </source>
</evidence>
<dbReference type="EMBL" id="MEHA01000027">
    <property type="protein sequence ID" value="ODR45429.1"/>
    <property type="molecule type" value="Genomic_DNA"/>
</dbReference>
<keyword evidence="4" id="KW-0862">Zinc</keyword>
<evidence type="ECO:0000256" key="3">
    <source>
        <dbReference type="ARBA" id="ARBA00023027"/>
    </source>
</evidence>
<reference evidence="7 10" key="3">
    <citation type="submission" date="2016-08" db="EMBL/GenBank/DDBJ databases">
        <authorList>
            <person name="Seilhamer J.J."/>
        </authorList>
    </citation>
    <scope>NUCLEOTIDE SEQUENCE [LARGE SCALE GENOMIC DNA]</scope>
    <source>
        <strain evidence="7 10">NML150140-1</strain>
    </source>
</reference>
<dbReference type="EMBL" id="MCGH01000005">
    <property type="protein sequence ID" value="ODM01938.1"/>
    <property type="molecule type" value="Genomic_DNA"/>
</dbReference>
<feature type="active site" description="Proton acceptor" evidence="4">
    <location>
        <position position="123"/>
    </location>
</feature>
<evidence type="ECO:0000256" key="1">
    <source>
        <dbReference type="ARBA" id="ARBA00012928"/>
    </source>
</evidence>
<evidence type="ECO:0000313" key="10">
    <source>
        <dbReference type="Proteomes" id="UP000094271"/>
    </source>
</evidence>
<dbReference type="PATRIC" id="fig|1432052.4.peg.6569"/>
<dbReference type="Proteomes" id="UP000094271">
    <property type="component" value="Unassembled WGS sequence"/>
</dbReference>
<dbReference type="AlphaFoldDB" id="A0A1E2ZZL7"/>
<keyword evidence="11" id="KW-1185">Reference proteome</keyword>
<name>A0A1E2ZZL7_9FIRM</name>
<dbReference type="InterPro" id="IPR050134">
    <property type="entry name" value="NAD-dep_sirtuin_deacylases"/>
</dbReference>
<dbReference type="GO" id="GO:0017136">
    <property type="term" value="F:histone deacetylase activity, NAD-dependent"/>
    <property type="evidence" value="ECO:0007669"/>
    <property type="project" value="TreeGrafter"/>
</dbReference>
<dbReference type="InterPro" id="IPR026590">
    <property type="entry name" value="Ssirtuin_cat_dom"/>
</dbReference>
<feature type="domain" description="Deacetylase sirtuin-type" evidence="5">
    <location>
        <begin position="1"/>
        <end position="244"/>
    </location>
</feature>
<dbReference type="InterPro" id="IPR026591">
    <property type="entry name" value="Sirtuin_cat_small_dom_sf"/>
</dbReference>
<dbReference type="Proteomes" id="UP000094067">
    <property type="component" value="Unassembled WGS sequence"/>
</dbReference>
<dbReference type="Gene3D" id="3.40.50.1220">
    <property type="entry name" value="TPP-binding domain"/>
    <property type="match status" value="1"/>
</dbReference>
<reference evidence="8 11" key="2">
    <citation type="submission" date="2016-08" db="EMBL/GenBank/DDBJ databases">
        <title>Characterization of Isolates of Eisenbergiella tayi Derived from Blood Cultures, Using Whole Genome Sequencing.</title>
        <authorList>
            <person name="Bernier A.-M."/>
            <person name="Burdz T."/>
            <person name="Wiebe D."/>
            <person name="Bernard K."/>
        </authorList>
    </citation>
    <scope>NUCLEOTIDE SEQUENCE [LARGE SCALE GENOMIC DNA]</scope>
    <source>
        <strain evidence="8 11">NML120146</strain>
    </source>
</reference>
<evidence type="ECO:0000313" key="8">
    <source>
        <dbReference type="EMBL" id="ODR61065.1"/>
    </source>
</evidence>
<dbReference type="EMBL" id="MEHD01000008">
    <property type="protein sequence ID" value="ODR61065.1"/>
    <property type="molecule type" value="Genomic_DNA"/>
</dbReference>
<reference evidence="6 9" key="1">
    <citation type="submission" date="2016-07" db="EMBL/GenBank/DDBJ databases">
        <title>Characterization of isolates of Eisenbergiella tayi derived from blood cultures, using whole genome sequencing.</title>
        <authorList>
            <person name="Burdz T."/>
            <person name="Wiebe D."/>
            <person name="Huynh C."/>
            <person name="Bernard K."/>
        </authorList>
    </citation>
    <scope>NUCLEOTIDE SEQUENCE [LARGE SCALE GENOMIC DNA]</scope>
    <source>
        <strain evidence="6 9">NML 110608</strain>
    </source>
</reference>
<proteinExistence type="predicted"/>
<evidence type="ECO:0000313" key="7">
    <source>
        <dbReference type="EMBL" id="ODR45429.1"/>
    </source>
</evidence>
<keyword evidence="6" id="KW-0378">Hydrolase</keyword>
<dbReference type="InterPro" id="IPR003000">
    <property type="entry name" value="Sirtuin"/>
</dbReference>
<dbReference type="PROSITE" id="PS50305">
    <property type="entry name" value="SIRTUIN"/>
    <property type="match status" value="1"/>
</dbReference>
<dbReference type="PANTHER" id="PTHR11085">
    <property type="entry name" value="NAD-DEPENDENT PROTEIN DEACYLASE SIRTUIN-5, MITOCHONDRIAL-RELATED"/>
    <property type="match status" value="1"/>
</dbReference>
<sequence length="244" mass="27842">MDDRIAILRRILDESSYTVALCGSGMMEEGGFVGVKYADKAYDIEKKYGHSPEEIFTSAFYHTRPKQFFDFYKEEMIINAPEPTDSGRVLAAMEQAGKLQCVISSNIYELSQRAGCKNVIDLHGSIYHNYCLRCGREYSVEYIKHMKGIPACEKCGIPIRPGLFFFGEMTDPHLISQASQAIHDAQVLLLLGTTLNSEVFAHYIKYFHGKWLIMIHKERHFLDDNADMVFIDQPKNILSQLGYC</sequence>
<feature type="binding site" evidence="4">
    <location>
        <position position="155"/>
    </location>
    <ligand>
        <name>Zn(2+)</name>
        <dbReference type="ChEBI" id="CHEBI:29105"/>
    </ligand>
</feature>
<dbReference type="GO" id="GO:0046872">
    <property type="term" value="F:metal ion binding"/>
    <property type="evidence" value="ECO:0007669"/>
    <property type="project" value="UniProtKB-KW"/>
</dbReference>
<evidence type="ECO:0000259" key="5">
    <source>
        <dbReference type="PROSITE" id="PS50305"/>
    </source>
</evidence>
<evidence type="ECO:0000313" key="11">
    <source>
        <dbReference type="Proteomes" id="UP000094869"/>
    </source>
</evidence>
<dbReference type="EC" id="2.3.1.286" evidence="1"/>
<evidence type="ECO:0000313" key="6">
    <source>
        <dbReference type="EMBL" id="ODM01938.1"/>
    </source>
</evidence>
<feature type="binding site" evidence="4">
    <location>
        <position position="131"/>
    </location>
    <ligand>
        <name>Zn(2+)</name>
        <dbReference type="ChEBI" id="CHEBI:29105"/>
    </ligand>
</feature>
<dbReference type="GO" id="GO:0016787">
    <property type="term" value="F:hydrolase activity"/>
    <property type="evidence" value="ECO:0007669"/>
    <property type="project" value="UniProtKB-KW"/>
</dbReference>
<keyword evidence="4" id="KW-0479">Metal-binding</keyword>
<dbReference type="Proteomes" id="UP000094869">
    <property type="component" value="Unassembled WGS sequence"/>
</dbReference>